<evidence type="ECO:0000256" key="8">
    <source>
        <dbReference type="PROSITE-ProRule" id="PRU00176"/>
    </source>
</evidence>
<dbReference type="CDD" id="cd12534">
    <property type="entry name" value="RRM_SARFH"/>
    <property type="match status" value="1"/>
</dbReference>
<keyword evidence="3" id="KW-0479">Metal-binding</keyword>
<dbReference type="SMART" id="SM00547">
    <property type="entry name" value="ZnF_RBZ"/>
    <property type="match status" value="1"/>
</dbReference>
<evidence type="ECO:0000256" key="6">
    <source>
        <dbReference type="ARBA" id="ARBA00022884"/>
    </source>
</evidence>
<dbReference type="PROSITE" id="PS50199">
    <property type="entry name" value="ZF_RANBP2_2"/>
    <property type="match status" value="1"/>
</dbReference>
<dbReference type="InterPro" id="IPR036443">
    <property type="entry name" value="Znf_RanBP2_sf"/>
</dbReference>
<dbReference type="Gene3D" id="4.10.1060.10">
    <property type="entry name" value="Zinc finger, RanBP2-type"/>
    <property type="match status" value="1"/>
</dbReference>
<dbReference type="PROSITE" id="PS01358">
    <property type="entry name" value="ZF_RANBP2_1"/>
    <property type="match status" value="1"/>
</dbReference>
<dbReference type="SUPFAM" id="SSF90209">
    <property type="entry name" value="Ran binding protein zinc finger-like"/>
    <property type="match status" value="1"/>
</dbReference>
<gene>
    <name evidence="14" type="primary">LOC106461250</name>
</gene>
<dbReference type="Gene3D" id="3.30.70.330">
    <property type="match status" value="1"/>
</dbReference>
<proteinExistence type="inferred from homology"/>
<evidence type="ECO:0000256" key="2">
    <source>
        <dbReference type="ARBA" id="ARBA00008448"/>
    </source>
</evidence>
<name>A0ABM1B7R3_LIMPO</name>
<evidence type="ECO:0000313" key="13">
    <source>
        <dbReference type="Proteomes" id="UP000694941"/>
    </source>
</evidence>
<dbReference type="RefSeq" id="XP_013776512.2">
    <property type="nucleotide sequence ID" value="XM_013921058.2"/>
</dbReference>
<dbReference type="PROSITE" id="PS50102">
    <property type="entry name" value="RRM"/>
    <property type="match status" value="1"/>
</dbReference>
<dbReference type="InterPro" id="IPR001876">
    <property type="entry name" value="Znf_RanBP2"/>
</dbReference>
<feature type="compositionally biased region" description="Basic and acidic residues" evidence="10">
    <location>
        <begin position="248"/>
        <end position="259"/>
    </location>
</feature>
<feature type="domain" description="RanBP2-type" evidence="12">
    <location>
        <begin position="171"/>
        <end position="202"/>
    </location>
</feature>
<feature type="domain" description="RRM" evidence="11">
    <location>
        <begin position="47"/>
        <end position="133"/>
    </location>
</feature>
<keyword evidence="5" id="KW-0862">Zinc</keyword>
<dbReference type="PANTHER" id="PTHR23238">
    <property type="entry name" value="RNA BINDING PROTEIN"/>
    <property type="match status" value="1"/>
</dbReference>
<evidence type="ECO:0000259" key="11">
    <source>
        <dbReference type="PROSITE" id="PS50102"/>
    </source>
</evidence>
<keyword evidence="13" id="KW-1185">Reference proteome</keyword>
<evidence type="ECO:0000256" key="4">
    <source>
        <dbReference type="ARBA" id="ARBA00022771"/>
    </source>
</evidence>
<feature type="compositionally biased region" description="Low complexity" evidence="10">
    <location>
        <begin position="208"/>
        <end position="221"/>
    </location>
</feature>
<accession>A0ABM1B7R3</accession>
<keyword evidence="7" id="KW-0539">Nucleus</keyword>
<feature type="compositionally biased region" description="Gly residues" evidence="10">
    <location>
        <begin position="229"/>
        <end position="247"/>
    </location>
</feature>
<feature type="region of interest" description="Disordered" evidence="10">
    <location>
        <begin position="198"/>
        <end position="259"/>
    </location>
</feature>
<comment type="subcellular location">
    <subcellularLocation>
        <location evidence="1">Nucleus</location>
    </subcellularLocation>
</comment>
<dbReference type="InterPro" id="IPR035979">
    <property type="entry name" value="RBD_domain_sf"/>
</dbReference>
<evidence type="ECO:0000256" key="3">
    <source>
        <dbReference type="ARBA" id="ARBA00022723"/>
    </source>
</evidence>
<dbReference type="Pfam" id="PF00641">
    <property type="entry name" value="Zn_ribbon_RanBP"/>
    <property type="match status" value="1"/>
</dbReference>
<keyword evidence="6 8" id="KW-0694">RNA-binding</keyword>
<dbReference type="GeneID" id="106461250"/>
<feature type="region of interest" description="Disordered" evidence="10">
    <location>
        <begin position="133"/>
        <end position="172"/>
    </location>
</feature>
<dbReference type="InterPro" id="IPR012677">
    <property type="entry name" value="Nucleotide-bd_a/b_plait_sf"/>
</dbReference>
<organism evidence="13 14">
    <name type="scientific">Limulus polyphemus</name>
    <name type="common">Atlantic horseshoe crab</name>
    <dbReference type="NCBI Taxonomy" id="6850"/>
    <lineage>
        <taxon>Eukaryota</taxon>
        <taxon>Metazoa</taxon>
        <taxon>Ecdysozoa</taxon>
        <taxon>Arthropoda</taxon>
        <taxon>Chelicerata</taxon>
        <taxon>Merostomata</taxon>
        <taxon>Xiphosura</taxon>
        <taxon>Limulidae</taxon>
        <taxon>Limulus</taxon>
    </lineage>
</organism>
<dbReference type="InterPro" id="IPR034870">
    <property type="entry name" value="TET_fam"/>
</dbReference>
<evidence type="ECO:0000259" key="12">
    <source>
        <dbReference type="PROSITE" id="PS50199"/>
    </source>
</evidence>
<sequence>MFFLKQDLVLNKYFWFYVINAGRSEFNPVNGGGTGGYGGPDAELMVDTVFVTGLPEDVNEQQLGEHFGSIGIIKMDKKTGKPKIWIYKDKMTGRGKGEATVTYDDPPTATSAISWFGGKEFLGNIIKVELAQRKPHSFGSGRGGGGGGMRGGRGGRGGGGGDGGPPMGGGRDGDWQCPNPACGNNNFAWRDVCNRCKSPRGPGSPAHDGSQSRGGPRGSMRGRSDRGRGGSPMGGRGFGRGGPGRGGFGDRGDRRSRPY</sequence>
<dbReference type="Pfam" id="PF00076">
    <property type="entry name" value="RRM_1"/>
    <property type="match status" value="1"/>
</dbReference>
<comment type="similarity">
    <text evidence="2">Belongs to the RRM TET family.</text>
</comment>
<evidence type="ECO:0000256" key="7">
    <source>
        <dbReference type="ARBA" id="ARBA00023242"/>
    </source>
</evidence>
<dbReference type="SUPFAM" id="SSF54928">
    <property type="entry name" value="RNA-binding domain, RBD"/>
    <property type="match status" value="1"/>
</dbReference>
<dbReference type="Proteomes" id="UP000694941">
    <property type="component" value="Unplaced"/>
</dbReference>
<evidence type="ECO:0000256" key="5">
    <source>
        <dbReference type="ARBA" id="ARBA00022833"/>
    </source>
</evidence>
<evidence type="ECO:0000256" key="10">
    <source>
        <dbReference type="SAM" id="MobiDB-lite"/>
    </source>
</evidence>
<feature type="compositionally biased region" description="Gly residues" evidence="10">
    <location>
        <begin position="140"/>
        <end position="170"/>
    </location>
</feature>
<dbReference type="InterPro" id="IPR000504">
    <property type="entry name" value="RRM_dom"/>
</dbReference>
<reference evidence="14" key="1">
    <citation type="submission" date="2025-08" db="UniProtKB">
        <authorList>
            <consortium name="RefSeq"/>
        </authorList>
    </citation>
    <scope>IDENTIFICATION</scope>
    <source>
        <tissue evidence="14">Muscle</tissue>
    </source>
</reference>
<evidence type="ECO:0000256" key="1">
    <source>
        <dbReference type="ARBA" id="ARBA00004123"/>
    </source>
</evidence>
<evidence type="ECO:0000256" key="9">
    <source>
        <dbReference type="PROSITE-ProRule" id="PRU00322"/>
    </source>
</evidence>
<evidence type="ECO:0000313" key="14">
    <source>
        <dbReference type="RefSeq" id="XP_013776512.2"/>
    </source>
</evidence>
<dbReference type="SMART" id="SM00360">
    <property type="entry name" value="RRM"/>
    <property type="match status" value="1"/>
</dbReference>
<protein>
    <submittedName>
        <fullName evidence="14">RNA-binding protein cabeza-like</fullName>
    </submittedName>
</protein>
<keyword evidence="4 9" id="KW-0863">Zinc-finger</keyword>